<comment type="caution">
    <text evidence="2">The sequence shown here is derived from an EMBL/GenBank/DDBJ whole genome shotgun (WGS) entry which is preliminary data.</text>
</comment>
<accession>A0A9P4NCJ5</accession>
<keyword evidence="1" id="KW-0472">Membrane</keyword>
<proteinExistence type="predicted"/>
<keyword evidence="1" id="KW-1133">Transmembrane helix</keyword>
<name>A0A9P4NCJ5_9PLEO</name>
<dbReference type="Proteomes" id="UP000800093">
    <property type="component" value="Unassembled WGS sequence"/>
</dbReference>
<gene>
    <name evidence="2" type="ORF">CC78DRAFT_141194</name>
</gene>
<keyword evidence="1" id="KW-0812">Transmembrane</keyword>
<dbReference type="AlphaFoldDB" id="A0A9P4NCJ5"/>
<sequence>MVGLLSPLLVAHLQFMDTLGPFSFTTLQSSFVLSGELQLSSAKSASSVSERPNAGFQHVAKKSISFGYIILRCVNRQTLRLHNETCLERLFSLLFFLFLFLFLFLSF</sequence>
<keyword evidence="3" id="KW-1185">Reference proteome</keyword>
<evidence type="ECO:0000313" key="2">
    <source>
        <dbReference type="EMBL" id="KAF2270737.1"/>
    </source>
</evidence>
<evidence type="ECO:0000256" key="1">
    <source>
        <dbReference type="SAM" id="Phobius"/>
    </source>
</evidence>
<organism evidence="2 3">
    <name type="scientific">Lojkania enalia</name>
    <dbReference type="NCBI Taxonomy" id="147567"/>
    <lineage>
        <taxon>Eukaryota</taxon>
        <taxon>Fungi</taxon>
        <taxon>Dikarya</taxon>
        <taxon>Ascomycota</taxon>
        <taxon>Pezizomycotina</taxon>
        <taxon>Dothideomycetes</taxon>
        <taxon>Pleosporomycetidae</taxon>
        <taxon>Pleosporales</taxon>
        <taxon>Pleosporales incertae sedis</taxon>
        <taxon>Lojkania</taxon>
    </lineage>
</organism>
<reference evidence="3" key="1">
    <citation type="journal article" date="2020" name="Stud. Mycol.">
        <title>101 Dothideomycetes genomes: A test case for predicting lifestyles and emergence of pathogens.</title>
        <authorList>
            <person name="Haridas S."/>
            <person name="Albert R."/>
            <person name="Binder M."/>
            <person name="Bloem J."/>
            <person name="LaButti K."/>
            <person name="Salamov A."/>
            <person name="Andreopoulos B."/>
            <person name="Baker S."/>
            <person name="Barry K."/>
            <person name="Bills G."/>
            <person name="Bluhm B."/>
            <person name="Cannon C."/>
            <person name="Castanera R."/>
            <person name="Culley D."/>
            <person name="Daum C."/>
            <person name="Ezra D."/>
            <person name="Gonzalez J."/>
            <person name="Henrissat B."/>
            <person name="Kuo A."/>
            <person name="Liang C."/>
            <person name="Lipzen A."/>
            <person name="Lutzoni F."/>
            <person name="Magnuson J."/>
            <person name="Mondo S."/>
            <person name="Nolan M."/>
            <person name="Ohm R."/>
            <person name="Pangilinan J."/>
            <person name="Park H.-J."/>
            <person name="Ramirez L."/>
            <person name="Alfaro M."/>
            <person name="Sun H."/>
            <person name="Tritt A."/>
            <person name="Yoshinaga Y."/>
            <person name="Zwiers L.-H."/>
            <person name="Turgeon B."/>
            <person name="Goodwin S."/>
            <person name="Spatafora J."/>
            <person name="Crous P."/>
            <person name="Grigoriev I."/>
        </authorList>
    </citation>
    <scope>NUCLEOTIDE SEQUENCE [LARGE SCALE GENOMIC DNA]</scope>
    <source>
        <strain evidence="3">CBS 304.66</strain>
    </source>
</reference>
<dbReference type="EMBL" id="ML986579">
    <property type="protein sequence ID" value="KAF2270737.1"/>
    <property type="molecule type" value="Genomic_DNA"/>
</dbReference>
<feature type="transmembrane region" description="Helical" evidence="1">
    <location>
        <begin position="86"/>
        <end position="105"/>
    </location>
</feature>
<evidence type="ECO:0000313" key="3">
    <source>
        <dbReference type="Proteomes" id="UP000800093"/>
    </source>
</evidence>
<protein>
    <submittedName>
        <fullName evidence="2">Uncharacterized protein</fullName>
    </submittedName>
</protein>